<dbReference type="EMBL" id="AY808467">
    <property type="protein sequence ID" value="AAX24356.2"/>
    <property type="molecule type" value="mRNA"/>
</dbReference>
<proteinExistence type="evidence at transcript level"/>
<evidence type="ECO:0000256" key="1">
    <source>
        <dbReference type="SAM" id="SignalP"/>
    </source>
</evidence>
<reference evidence="2" key="1">
    <citation type="journal article" date="2006" name="PLoS Pathog.">
        <title>New perspectives on host-parasite interplay by comparative transcriptomic and proteomic analyses of Schistosoma japonicum.</title>
        <authorList>
            <person name="Liu F."/>
            <person name="Lu J."/>
            <person name="Hu W."/>
            <person name="Wang S.Y."/>
            <person name="Cui S.J."/>
            <person name="Chi M."/>
            <person name="Yan Q."/>
            <person name="Wang X.R."/>
            <person name="Song H.D."/>
            <person name="Xu X.N."/>
            <person name="Wang J.J."/>
            <person name="Zhang X.L."/>
            <person name="Zhang X."/>
            <person name="Wang Z.Q."/>
            <person name="Xue C.L."/>
            <person name="Brindley P.J."/>
            <person name="McManus D.P."/>
            <person name="Yang P.Y."/>
            <person name="Feng Z."/>
            <person name="Chen Z."/>
            <person name="Han Z.G."/>
        </authorList>
    </citation>
    <scope>NUCLEOTIDE SEQUENCE</scope>
</reference>
<name>Q5C7L8_SCHJA</name>
<accession>Q5C7L8</accession>
<sequence length="117" mass="12961">MLLLSLFQHLLIVCVLPFPHIGQNGRPSPPYCLCAAYPSYGTKWTPFTSLLSVCYLSLIWHKMDALHLLTVCVLLIPHMAQNGRPSPPYCLCAAFPHMAQNGRPSPLAVCVLLIPHI</sequence>
<feature type="non-terminal residue" evidence="2">
    <location>
        <position position="117"/>
    </location>
</feature>
<keyword evidence="1" id="KW-0732">Signal</keyword>
<protein>
    <submittedName>
        <fullName evidence="2">SJCHGC09478 protein</fullName>
    </submittedName>
</protein>
<organism evidence="2">
    <name type="scientific">Schistosoma japonicum</name>
    <name type="common">Blood fluke</name>
    <dbReference type="NCBI Taxonomy" id="6182"/>
    <lineage>
        <taxon>Eukaryota</taxon>
        <taxon>Metazoa</taxon>
        <taxon>Spiralia</taxon>
        <taxon>Lophotrochozoa</taxon>
        <taxon>Platyhelminthes</taxon>
        <taxon>Trematoda</taxon>
        <taxon>Digenea</taxon>
        <taxon>Strigeidida</taxon>
        <taxon>Schistosomatoidea</taxon>
        <taxon>Schistosomatidae</taxon>
        <taxon>Schistosoma</taxon>
    </lineage>
</organism>
<feature type="signal peptide" evidence="1">
    <location>
        <begin position="1"/>
        <end position="17"/>
    </location>
</feature>
<evidence type="ECO:0000313" key="2">
    <source>
        <dbReference type="EMBL" id="AAX24356.2"/>
    </source>
</evidence>
<dbReference type="AlphaFoldDB" id="Q5C7L8"/>
<feature type="chain" id="PRO_5004254191" evidence="1">
    <location>
        <begin position="18"/>
        <end position="117"/>
    </location>
</feature>